<keyword evidence="2" id="KW-1185">Reference proteome</keyword>
<accession>A0ABW2HN69</accession>
<proteinExistence type="predicted"/>
<gene>
    <name evidence="1" type="ORF">ACFQS1_11605</name>
</gene>
<evidence type="ECO:0008006" key="3">
    <source>
        <dbReference type="Google" id="ProtNLM"/>
    </source>
</evidence>
<dbReference type="EMBL" id="JBHTBJ010000006">
    <property type="protein sequence ID" value="MFC7274629.1"/>
    <property type="molecule type" value="Genomic_DNA"/>
</dbReference>
<comment type="caution">
    <text evidence="1">The sequence shown here is derived from an EMBL/GenBank/DDBJ whole genome shotgun (WGS) entry which is preliminary data.</text>
</comment>
<evidence type="ECO:0000313" key="1">
    <source>
        <dbReference type="EMBL" id="MFC7274629.1"/>
    </source>
</evidence>
<name>A0ABW2HN69_9ACTN</name>
<organism evidence="1 2">
    <name type="scientific">Paractinoplanes rhizophilus</name>
    <dbReference type="NCBI Taxonomy" id="1416877"/>
    <lineage>
        <taxon>Bacteria</taxon>
        <taxon>Bacillati</taxon>
        <taxon>Actinomycetota</taxon>
        <taxon>Actinomycetes</taxon>
        <taxon>Micromonosporales</taxon>
        <taxon>Micromonosporaceae</taxon>
        <taxon>Paractinoplanes</taxon>
    </lineage>
</organism>
<evidence type="ECO:0000313" key="2">
    <source>
        <dbReference type="Proteomes" id="UP001596548"/>
    </source>
</evidence>
<protein>
    <recommendedName>
        <fullName evidence="3">Secreted protein</fullName>
    </recommendedName>
</protein>
<sequence>MKKPSKRVVTVVAVVALVLIAIMVSNSRDRDQQTGLDAAGQRACDDFAAGYAKAETKPERLTLADKVTGSSGKTDNKAIQQTAAAMGNAASDGGASWQKAGDDLTAACRSAGWVAP</sequence>
<dbReference type="RefSeq" id="WP_378966794.1">
    <property type="nucleotide sequence ID" value="NZ_JBHTBJ010000006.1"/>
</dbReference>
<dbReference type="Proteomes" id="UP001596548">
    <property type="component" value="Unassembled WGS sequence"/>
</dbReference>
<reference evidence="2" key="1">
    <citation type="journal article" date="2019" name="Int. J. Syst. Evol. Microbiol.">
        <title>The Global Catalogue of Microorganisms (GCM) 10K type strain sequencing project: providing services to taxonomists for standard genome sequencing and annotation.</title>
        <authorList>
            <consortium name="The Broad Institute Genomics Platform"/>
            <consortium name="The Broad Institute Genome Sequencing Center for Infectious Disease"/>
            <person name="Wu L."/>
            <person name="Ma J."/>
        </authorList>
    </citation>
    <scope>NUCLEOTIDE SEQUENCE [LARGE SCALE GENOMIC DNA]</scope>
    <source>
        <strain evidence="2">XZYJT-10</strain>
    </source>
</reference>